<comment type="subcellular location">
    <subcellularLocation>
        <location evidence="1">Cell membrane</location>
        <topology evidence="1">Multi-pass membrane protein</topology>
    </subcellularLocation>
</comment>
<dbReference type="GO" id="GO:0008559">
    <property type="term" value="F:ABC-type xenobiotic transporter activity"/>
    <property type="evidence" value="ECO:0007669"/>
    <property type="project" value="UniProtKB-EC"/>
</dbReference>
<dbReference type="EMBL" id="CP060394">
    <property type="protein sequence ID" value="QNI34452.1"/>
    <property type="molecule type" value="Genomic_DNA"/>
</dbReference>
<dbReference type="KEGG" id="adin:H7849_11485"/>
<dbReference type="SUPFAM" id="SSF90123">
    <property type="entry name" value="ABC transporter transmembrane region"/>
    <property type="match status" value="1"/>
</dbReference>
<dbReference type="Gene3D" id="1.20.1560.10">
    <property type="entry name" value="ABC transporter type 1, transmembrane domain"/>
    <property type="match status" value="1"/>
</dbReference>
<dbReference type="InterPro" id="IPR011527">
    <property type="entry name" value="ABC1_TM_dom"/>
</dbReference>
<dbReference type="SUPFAM" id="SSF52540">
    <property type="entry name" value="P-loop containing nucleoside triphosphate hydrolases"/>
    <property type="match status" value="1"/>
</dbReference>
<dbReference type="SMART" id="SM00382">
    <property type="entry name" value="AAA"/>
    <property type="match status" value="1"/>
</dbReference>
<dbReference type="GO" id="GO:0005886">
    <property type="term" value="C:plasma membrane"/>
    <property type="evidence" value="ECO:0007669"/>
    <property type="project" value="UniProtKB-SubCell"/>
</dbReference>
<keyword evidence="17" id="KW-1185">Reference proteome</keyword>
<dbReference type="Pfam" id="PF00664">
    <property type="entry name" value="ABC_membrane"/>
    <property type="match status" value="1"/>
</dbReference>
<evidence type="ECO:0000256" key="5">
    <source>
        <dbReference type="ARBA" id="ARBA00022475"/>
    </source>
</evidence>
<evidence type="ECO:0000256" key="13">
    <source>
        <dbReference type="SAM" id="Phobius"/>
    </source>
</evidence>
<feature type="transmembrane region" description="Helical" evidence="13">
    <location>
        <begin position="158"/>
        <end position="178"/>
    </location>
</feature>
<dbReference type="GO" id="GO:0015421">
    <property type="term" value="F:ABC-type oligopeptide transporter activity"/>
    <property type="evidence" value="ECO:0007669"/>
    <property type="project" value="TreeGrafter"/>
</dbReference>
<feature type="transmembrane region" description="Helical" evidence="13">
    <location>
        <begin position="236"/>
        <end position="261"/>
    </location>
</feature>
<dbReference type="InterPro" id="IPR027417">
    <property type="entry name" value="P-loop_NTPase"/>
</dbReference>
<evidence type="ECO:0000256" key="3">
    <source>
        <dbReference type="ARBA" id="ARBA00012191"/>
    </source>
</evidence>
<evidence type="ECO:0000313" key="17">
    <source>
        <dbReference type="Proteomes" id="UP000515312"/>
    </source>
</evidence>
<feature type="transmembrane region" description="Helical" evidence="13">
    <location>
        <begin position="281"/>
        <end position="300"/>
    </location>
</feature>
<evidence type="ECO:0000256" key="9">
    <source>
        <dbReference type="ARBA" id="ARBA00022989"/>
    </source>
</evidence>
<dbReference type="FunFam" id="3.40.50.300:FF:000221">
    <property type="entry name" value="Multidrug ABC transporter ATP-binding protein"/>
    <property type="match status" value="1"/>
</dbReference>
<accession>A0A7G8BPI2</accession>
<keyword evidence="4" id="KW-0813">Transport</keyword>
<dbReference type="Proteomes" id="UP000515312">
    <property type="component" value="Chromosome"/>
</dbReference>
<dbReference type="Gene3D" id="3.40.50.300">
    <property type="entry name" value="P-loop containing nucleotide triphosphate hydrolases"/>
    <property type="match status" value="1"/>
</dbReference>
<dbReference type="AlphaFoldDB" id="A0A7G8BPI2"/>
<dbReference type="InterPro" id="IPR003593">
    <property type="entry name" value="AAA+_ATPase"/>
</dbReference>
<gene>
    <name evidence="16" type="ORF">H7849_11485</name>
</gene>
<protein>
    <recommendedName>
        <fullName evidence="12">Multidrug resistance-like ATP-binding protein MdlA</fullName>
        <ecNumber evidence="3">7.6.2.2</ecNumber>
    </recommendedName>
</protein>
<sequence>MFKDLQPLLPYMRRYRRSYFWGGVSVVLSNLIWIFFPQVIRVAIDDLNIGVTERKIWLYASLLVAVSLTKGVFLFLTRWIIIGISREIEFDLRNDLFLQLERQSAAYYQEHRTGDIMARMTNDLNAVRMLLGPAIMYSANTVLFSVGALFFLLKISPFLTLVALVPLPLASILVQAMGRKIHERFERIQAMFSDISAQAQENFSGARLVRAFAQEEAQIAAFEKSNREYIRRGLRLVQLMGMLWPTLEFVLGLAMAISLLVGGHEVLSHRISVGDFVAFNTYMLMLTWPVIALGWVVNLFQRGTASVVRIDELLKAKPSIDDRDADPAVPADLTLRGEIEFRNLTFSYNQDDRHTADVLHNVSLTIPSGSSLALVGPTGSGKSTLVNLIARVYDAVPGSILMDGRPIREYPLDVLRANIGFVPQETFLFSETIRGNIAFGVPHATREEVWRAAEAAHIRKEFEEFPSGFETMVGERGLTLSGGQKQRSALARAILRNPRILILDDSLASVDTYTEEQILEELRSIMRGRTTILISHRISTVRHADQIAVLIAGRIAELGTHDELLARNGHYASLFQKQLLEEELSVTS</sequence>
<evidence type="ECO:0000256" key="4">
    <source>
        <dbReference type="ARBA" id="ARBA00022448"/>
    </source>
</evidence>
<evidence type="ECO:0000256" key="6">
    <source>
        <dbReference type="ARBA" id="ARBA00022692"/>
    </source>
</evidence>
<dbReference type="RefSeq" id="WP_186746642.1">
    <property type="nucleotide sequence ID" value="NZ_CP060394.1"/>
</dbReference>
<dbReference type="EC" id="7.6.2.2" evidence="3"/>
<evidence type="ECO:0000256" key="12">
    <source>
        <dbReference type="ARBA" id="ARBA00074518"/>
    </source>
</evidence>
<feature type="transmembrane region" description="Helical" evidence="13">
    <location>
        <begin position="20"/>
        <end position="44"/>
    </location>
</feature>
<comment type="similarity">
    <text evidence="2">Belongs to the ABC transporter superfamily. Drug exporter-2 (TC 3.A.1.117) family.</text>
</comment>
<feature type="domain" description="ABC transporter" evidence="14">
    <location>
        <begin position="339"/>
        <end position="577"/>
    </location>
</feature>
<keyword evidence="5" id="KW-1003">Cell membrane</keyword>
<organism evidence="16 17">
    <name type="scientific">Alloacidobacterium dinghuense</name>
    <dbReference type="NCBI Taxonomy" id="2763107"/>
    <lineage>
        <taxon>Bacteria</taxon>
        <taxon>Pseudomonadati</taxon>
        <taxon>Acidobacteriota</taxon>
        <taxon>Terriglobia</taxon>
        <taxon>Terriglobales</taxon>
        <taxon>Acidobacteriaceae</taxon>
        <taxon>Alloacidobacterium</taxon>
    </lineage>
</organism>
<keyword evidence="9 13" id="KW-1133">Transmembrane helix</keyword>
<dbReference type="PANTHER" id="PTHR43394">
    <property type="entry name" value="ATP-DEPENDENT PERMEASE MDL1, MITOCHONDRIAL"/>
    <property type="match status" value="1"/>
</dbReference>
<feature type="transmembrane region" description="Helical" evidence="13">
    <location>
        <begin position="56"/>
        <end position="76"/>
    </location>
</feature>
<evidence type="ECO:0000313" key="16">
    <source>
        <dbReference type="EMBL" id="QNI34452.1"/>
    </source>
</evidence>
<dbReference type="InterPro" id="IPR036640">
    <property type="entry name" value="ABC1_TM_sf"/>
</dbReference>
<dbReference type="PROSITE" id="PS50929">
    <property type="entry name" value="ABC_TM1F"/>
    <property type="match status" value="1"/>
</dbReference>
<reference evidence="16 17" key="1">
    <citation type="submission" date="2020-08" db="EMBL/GenBank/DDBJ databases">
        <title>Edaphobacter telluris sp. nov. and Acidobacterium dinghuensis sp. nov., two acidobacteria isolated from forest soil.</title>
        <authorList>
            <person name="Fu J."/>
            <person name="Qiu L."/>
        </authorList>
    </citation>
    <scope>NUCLEOTIDE SEQUENCE [LARGE SCALE GENOMIC DNA]</scope>
    <source>
        <strain evidence="16">4Y35</strain>
    </source>
</reference>
<dbReference type="FunFam" id="1.20.1560.10:FF:000011">
    <property type="entry name" value="Multidrug ABC transporter ATP-binding protein"/>
    <property type="match status" value="1"/>
</dbReference>
<name>A0A7G8BPI2_9BACT</name>
<evidence type="ECO:0000256" key="8">
    <source>
        <dbReference type="ARBA" id="ARBA00022840"/>
    </source>
</evidence>
<feature type="domain" description="ABC transmembrane type-1" evidence="15">
    <location>
        <begin position="20"/>
        <end position="302"/>
    </location>
</feature>
<dbReference type="GO" id="GO:0005524">
    <property type="term" value="F:ATP binding"/>
    <property type="evidence" value="ECO:0007669"/>
    <property type="project" value="UniProtKB-KW"/>
</dbReference>
<dbReference type="CDD" id="cd18541">
    <property type="entry name" value="ABC_6TM_TmrB_like"/>
    <property type="match status" value="1"/>
</dbReference>
<keyword evidence="7" id="KW-0547">Nucleotide-binding</keyword>
<keyword evidence="6 13" id="KW-0812">Transmembrane</keyword>
<dbReference type="InterPro" id="IPR039421">
    <property type="entry name" value="Type_1_exporter"/>
</dbReference>
<evidence type="ECO:0000256" key="7">
    <source>
        <dbReference type="ARBA" id="ARBA00022741"/>
    </source>
</evidence>
<comment type="catalytic activity">
    <reaction evidence="11">
        <text>ATP + H2O + xenobioticSide 1 = ADP + phosphate + xenobioticSide 2.</text>
        <dbReference type="EC" id="7.6.2.2"/>
    </reaction>
</comment>
<keyword evidence="10 13" id="KW-0472">Membrane</keyword>
<proteinExistence type="inferred from homology"/>
<dbReference type="InterPro" id="IPR003439">
    <property type="entry name" value="ABC_transporter-like_ATP-bd"/>
</dbReference>
<evidence type="ECO:0000259" key="14">
    <source>
        <dbReference type="PROSITE" id="PS50893"/>
    </source>
</evidence>
<evidence type="ECO:0000259" key="15">
    <source>
        <dbReference type="PROSITE" id="PS50929"/>
    </source>
</evidence>
<keyword evidence="8 16" id="KW-0067">ATP-binding</keyword>
<evidence type="ECO:0000256" key="11">
    <source>
        <dbReference type="ARBA" id="ARBA00034018"/>
    </source>
</evidence>
<dbReference type="GO" id="GO:0016887">
    <property type="term" value="F:ATP hydrolysis activity"/>
    <property type="evidence" value="ECO:0007669"/>
    <property type="project" value="InterPro"/>
</dbReference>
<evidence type="ECO:0000256" key="1">
    <source>
        <dbReference type="ARBA" id="ARBA00004651"/>
    </source>
</evidence>
<feature type="transmembrane region" description="Helical" evidence="13">
    <location>
        <begin position="129"/>
        <end position="152"/>
    </location>
</feature>
<dbReference type="PANTHER" id="PTHR43394:SF1">
    <property type="entry name" value="ATP-BINDING CASSETTE SUB-FAMILY B MEMBER 10, MITOCHONDRIAL"/>
    <property type="match status" value="1"/>
</dbReference>
<dbReference type="Pfam" id="PF00005">
    <property type="entry name" value="ABC_tran"/>
    <property type="match status" value="1"/>
</dbReference>
<evidence type="ECO:0000256" key="10">
    <source>
        <dbReference type="ARBA" id="ARBA00023136"/>
    </source>
</evidence>
<evidence type="ECO:0000256" key="2">
    <source>
        <dbReference type="ARBA" id="ARBA00006526"/>
    </source>
</evidence>
<dbReference type="PROSITE" id="PS50893">
    <property type="entry name" value="ABC_TRANSPORTER_2"/>
    <property type="match status" value="1"/>
</dbReference>